<dbReference type="AlphaFoldDB" id="A0A183A296"/>
<sequence length="177" mass="20126">MLPLILLPSYSCLSQRAGQFNGNKTNLKEIRKNRGNPNPKKDSSKVNRQPTGSQMGAPPDDFNAAISRLEKQERDPEAPRVLRDHLRQDAQRDNLRSRASYQQHRSTDRRRENTHSECAAQRRLSPKNDLETSTQAGKIGLTKTGWPPYQSTSARGTPQLQKNETFSYLRRQSSLAQ</sequence>
<feature type="compositionally biased region" description="Basic and acidic residues" evidence="1">
    <location>
        <begin position="68"/>
        <end position="96"/>
    </location>
</feature>
<feature type="compositionally biased region" description="Polar residues" evidence="1">
    <location>
        <begin position="149"/>
        <end position="177"/>
    </location>
</feature>
<dbReference type="WBParaSite" id="ECPE_0000108101-mRNA-1">
    <property type="protein sequence ID" value="ECPE_0000108101-mRNA-1"/>
    <property type="gene ID" value="ECPE_0000108101"/>
</dbReference>
<dbReference type="EMBL" id="UZAN01005202">
    <property type="protein sequence ID" value="VDP33000.1"/>
    <property type="molecule type" value="Genomic_DNA"/>
</dbReference>
<organism evidence="4">
    <name type="scientific">Echinostoma caproni</name>
    <dbReference type="NCBI Taxonomy" id="27848"/>
    <lineage>
        <taxon>Eukaryota</taxon>
        <taxon>Metazoa</taxon>
        <taxon>Spiralia</taxon>
        <taxon>Lophotrochozoa</taxon>
        <taxon>Platyhelminthes</taxon>
        <taxon>Trematoda</taxon>
        <taxon>Digenea</taxon>
        <taxon>Plagiorchiida</taxon>
        <taxon>Echinostomata</taxon>
        <taxon>Echinostomatoidea</taxon>
        <taxon>Echinostomatidae</taxon>
        <taxon>Echinostoma</taxon>
    </lineage>
</organism>
<accession>A0A183A296</accession>
<name>A0A183A296_9TREM</name>
<feature type="region of interest" description="Disordered" evidence="1">
    <location>
        <begin position="23"/>
        <end position="177"/>
    </location>
</feature>
<proteinExistence type="predicted"/>
<reference evidence="2 3" key="2">
    <citation type="submission" date="2018-11" db="EMBL/GenBank/DDBJ databases">
        <authorList>
            <consortium name="Pathogen Informatics"/>
        </authorList>
    </citation>
    <scope>NUCLEOTIDE SEQUENCE [LARGE SCALE GENOMIC DNA]</scope>
    <source>
        <strain evidence="2 3">Egypt</strain>
    </source>
</reference>
<gene>
    <name evidence="2" type="ORF">ECPE_LOCUS1081</name>
</gene>
<keyword evidence="3" id="KW-1185">Reference proteome</keyword>
<dbReference type="Proteomes" id="UP000272942">
    <property type="component" value="Unassembled WGS sequence"/>
</dbReference>
<evidence type="ECO:0000313" key="2">
    <source>
        <dbReference type="EMBL" id="VDP33000.1"/>
    </source>
</evidence>
<protein>
    <submittedName>
        <fullName evidence="4">SUZ domain-containing protein</fullName>
    </submittedName>
</protein>
<evidence type="ECO:0000313" key="3">
    <source>
        <dbReference type="Proteomes" id="UP000272942"/>
    </source>
</evidence>
<evidence type="ECO:0000313" key="4">
    <source>
        <dbReference type="WBParaSite" id="ECPE_0000108101-mRNA-1"/>
    </source>
</evidence>
<reference evidence="4" key="1">
    <citation type="submission" date="2016-06" db="UniProtKB">
        <authorList>
            <consortium name="WormBaseParasite"/>
        </authorList>
    </citation>
    <scope>IDENTIFICATION</scope>
</reference>
<evidence type="ECO:0000256" key="1">
    <source>
        <dbReference type="SAM" id="MobiDB-lite"/>
    </source>
</evidence>
<feature type="compositionally biased region" description="Basic and acidic residues" evidence="1">
    <location>
        <begin position="105"/>
        <end position="115"/>
    </location>
</feature>